<evidence type="ECO:0000313" key="3">
    <source>
        <dbReference type="Proteomes" id="UP000482960"/>
    </source>
</evidence>
<keyword evidence="1" id="KW-0472">Membrane</keyword>
<reference evidence="2 3" key="2">
    <citation type="submission" date="2020-03" db="EMBL/GenBank/DDBJ databases">
        <authorList>
            <person name="Ichikawa N."/>
            <person name="Kimura A."/>
            <person name="Kitahashi Y."/>
            <person name="Uohara A."/>
        </authorList>
    </citation>
    <scope>NUCLEOTIDE SEQUENCE [LARGE SCALE GENOMIC DNA]</scope>
    <source>
        <strain evidence="2 3">NBRC 108638</strain>
    </source>
</reference>
<comment type="caution">
    <text evidence="2">The sequence shown here is derived from an EMBL/GenBank/DDBJ whole genome shotgun (WGS) entry which is preliminary data.</text>
</comment>
<gene>
    <name evidence="2" type="ORF">Prum_003560</name>
</gene>
<dbReference type="RefSeq" id="WP_173073347.1">
    <property type="nucleotide sequence ID" value="NZ_BAABJB010000056.1"/>
</dbReference>
<proteinExistence type="predicted"/>
<protein>
    <submittedName>
        <fullName evidence="2">Uncharacterized protein</fullName>
    </submittedName>
</protein>
<sequence length="442" mass="44237">MPDKTSRRPGSVRVTVADAERRRGVSRRLIVHIGVYVLASILAAAAVVVGVRLIGATAADQADAAESALDPRTLALPAGTTGAVPGSTRLELLGPVTLLDSRRAGGRPLAPGASAPLKLPALPAGASALLLEVSLTAATGPGAVTIDTQAGQVTALRVPAARAQRSATIVVGVGSDGEALARTGGGGHLLVNLVGAFQPVEEATSGRIVVVPPTQVLRLVPDTDGKDATIDLSRVPAVRKAGTIGAALLHISADVGRRGGFVALGDSAKKLDQRVFWMATSGADRTREGFLVVPVTDGKVSLHYQAGELLTANLVGYVTGEGAASQVAGLVVPVKPGAGEPVPVVAGKQTDVTVIPPAGIDGVPADRVTAVLLAVSASSDGPARLAVFPPDSKPPADPVLNTAAGPERQTLTPVRTVAGAVRVTSATGASVSLVPQAVILTG</sequence>
<organism evidence="2 3">
    <name type="scientific">Phytohabitans rumicis</name>
    <dbReference type="NCBI Taxonomy" id="1076125"/>
    <lineage>
        <taxon>Bacteria</taxon>
        <taxon>Bacillati</taxon>
        <taxon>Actinomycetota</taxon>
        <taxon>Actinomycetes</taxon>
        <taxon>Micromonosporales</taxon>
        <taxon>Micromonosporaceae</taxon>
    </lineage>
</organism>
<feature type="transmembrane region" description="Helical" evidence="1">
    <location>
        <begin position="29"/>
        <end position="51"/>
    </location>
</feature>
<dbReference type="Proteomes" id="UP000482960">
    <property type="component" value="Unassembled WGS sequence"/>
</dbReference>
<keyword evidence="3" id="KW-1185">Reference proteome</keyword>
<accession>A0A6V8KS86</accession>
<evidence type="ECO:0000256" key="1">
    <source>
        <dbReference type="SAM" id="Phobius"/>
    </source>
</evidence>
<keyword evidence="1" id="KW-1133">Transmembrane helix</keyword>
<reference evidence="2 3" key="1">
    <citation type="submission" date="2020-03" db="EMBL/GenBank/DDBJ databases">
        <title>Whole genome shotgun sequence of Phytohabitans rumicis NBRC 108638.</title>
        <authorList>
            <person name="Komaki H."/>
            <person name="Tamura T."/>
        </authorList>
    </citation>
    <scope>NUCLEOTIDE SEQUENCE [LARGE SCALE GENOMIC DNA]</scope>
    <source>
        <strain evidence="2 3">NBRC 108638</strain>
    </source>
</reference>
<name>A0A6V8KS86_9ACTN</name>
<keyword evidence="1" id="KW-0812">Transmembrane</keyword>
<dbReference type="EMBL" id="BLPG01000001">
    <property type="protein sequence ID" value="GFJ86714.1"/>
    <property type="molecule type" value="Genomic_DNA"/>
</dbReference>
<evidence type="ECO:0000313" key="2">
    <source>
        <dbReference type="EMBL" id="GFJ86714.1"/>
    </source>
</evidence>
<dbReference type="AlphaFoldDB" id="A0A6V8KS86"/>